<dbReference type="RefSeq" id="WP_121377669.1">
    <property type="nucleotide sequence ID" value="NZ_RBLC01000008.1"/>
</dbReference>
<name>A0A495LZ03_9FLAO</name>
<dbReference type="PANTHER" id="PTHR10859:SF91">
    <property type="entry name" value="DOLICHYL-PHOSPHATE BETA-GLUCOSYLTRANSFERASE"/>
    <property type="match status" value="1"/>
</dbReference>
<dbReference type="Proteomes" id="UP000277579">
    <property type="component" value="Unassembled WGS sequence"/>
</dbReference>
<dbReference type="InterPro" id="IPR001173">
    <property type="entry name" value="Glyco_trans_2-like"/>
</dbReference>
<keyword evidence="3" id="KW-1185">Reference proteome</keyword>
<proteinExistence type="predicted"/>
<dbReference type="SUPFAM" id="SSF53448">
    <property type="entry name" value="Nucleotide-diphospho-sugar transferases"/>
    <property type="match status" value="1"/>
</dbReference>
<dbReference type="EMBL" id="RBLC01000008">
    <property type="protein sequence ID" value="RKS17513.1"/>
    <property type="molecule type" value="Genomic_DNA"/>
</dbReference>
<dbReference type="Gene3D" id="3.90.550.10">
    <property type="entry name" value="Spore Coat Polysaccharide Biosynthesis Protein SpsA, Chain A"/>
    <property type="match status" value="1"/>
</dbReference>
<gene>
    <name evidence="2" type="ORF">CLV94_3400</name>
</gene>
<organism evidence="2 3">
    <name type="scientific">Flavobacterium endophyticum</name>
    <dbReference type="NCBI Taxonomy" id="1540163"/>
    <lineage>
        <taxon>Bacteria</taxon>
        <taxon>Pseudomonadati</taxon>
        <taxon>Bacteroidota</taxon>
        <taxon>Flavobacteriia</taxon>
        <taxon>Flavobacteriales</taxon>
        <taxon>Flavobacteriaceae</taxon>
        <taxon>Flavobacterium</taxon>
    </lineage>
</organism>
<dbReference type="AlphaFoldDB" id="A0A495LZ03"/>
<dbReference type="GO" id="GO:0016740">
    <property type="term" value="F:transferase activity"/>
    <property type="evidence" value="ECO:0007669"/>
    <property type="project" value="UniProtKB-KW"/>
</dbReference>
<dbReference type="Pfam" id="PF00535">
    <property type="entry name" value="Glycos_transf_2"/>
    <property type="match status" value="1"/>
</dbReference>
<protein>
    <submittedName>
        <fullName evidence="2">Glycosyl transferase family 2</fullName>
    </submittedName>
</protein>
<evidence type="ECO:0000259" key="1">
    <source>
        <dbReference type="Pfam" id="PF00535"/>
    </source>
</evidence>
<feature type="domain" description="Glycosyltransferase 2-like" evidence="1">
    <location>
        <begin position="6"/>
        <end position="174"/>
    </location>
</feature>
<keyword evidence="2" id="KW-0808">Transferase</keyword>
<reference evidence="2 3" key="1">
    <citation type="submission" date="2018-10" db="EMBL/GenBank/DDBJ databases">
        <title>Genomic Encyclopedia of Archaeal and Bacterial Type Strains, Phase II (KMG-II): from individual species to whole genera.</title>
        <authorList>
            <person name="Goeker M."/>
        </authorList>
    </citation>
    <scope>NUCLEOTIDE SEQUENCE [LARGE SCALE GENOMIC DNA]</scope>
    <source>
        <strain evidence="2 3">DSM 29537</strain>
    </source>
</reference>
<evidence type="ECO:0000313" key="3">
    <source>
        <dbReference type="Proteomes" id="UP000277579"/>
    </source>
</evidence>
<accession>A0A495LZ03</accession>
<dbReference type="GO" id="GO:0006487">
    <property type="term" value="P:protein N-linked glycosylation"/>
    <property type="evidence" value="ECO:0007669"/>
    <property type="project" value="TreeGrafter"/>
</dbReference>
<sequence>MNKSLFIIPFYNEEKRISSDEYLQIIEESEEIDFLLVNDGSVDATLGILKGLSDKLSNCETYDLSQNSGKAEAIRKGMLHAQNQYDYIGYLDADFSTPVSEMIKLLDYAKRNPHLNIVLGSRVKLLGNQVIRSQVRHYFGRIFATVISKFILRVPVYDTQCGAKIIKADVAKTLFEKPFLTRWIFDVEMLLRYKTTYPNFLTTASEYPLDIWIEKGKTSIKLKEFLIFPFQILKIYFHYSKKNS</sequence>
<comment type="caution">
    <text evidence="2">The sequence shown here is derived from an EMBL/GenBank/DDBJ whole genome shotgun (WGS) entry which is preliminary data.</text>
</comment>
<evidence type="ECO:0000313" key="2">
    <source>
        <dbReference type="EMBL" id="RKS17513.1"/>
    </source>
</evidence>
<dbReference type="OrthoDB" id="952827at2"/>
<dbReference type="InterPro" id="IPR029044">
    <property type="entry name" value="Nucleotide-diphossugar_trans"/>
</dbReference>
<dbReference type="PANTHER" id="PTHR10859">
    <property type="entry name" value="GLYCOSYL TRANSFERASE"/>
    <property type="match status" value="1"/>
</dbReference>